<accession>A0AA36NER0</accession>
<sequence length="210" mass="22841">MVVRPSELTQPGRLDGAKRLLGRLVEVEHVPNARFGCYLVCGQTARDVIAIEASCVVSLTQIALSRRQASKAKYTHSQCDLFVRFDKGAGVEEETTPPLELPAGMPCTPLHQAACWKDGLVNVRAEVTGGFSRATDDKDRLFKLTLRQPGKAGEFSDAEVLAWGELATAAEQVPRPAMMLRNLAVTKHAKNGFTLKWLKQTAACALPAVE</sequence>
<gene>
    <name evidence="1" type="ORF">EVOR1521_LOCUS26190</name>
</gene>
<proteinExistence type="predicted"/>
<evidence type="ECO:0000313" key="2">
    <source>
        <dbReference type="Proteomes" id="UP001178507"/>
    </source>
</evidence>
<protein>
    <submittedName>
        <fullName evidence="1">Uncharacterized protein</fullName>
    </submittedName>
</protein>
<dbReference type="AlphaFoldDB" id="A0AA36NER0"/>
<dbReference type="EMBL" id="CAUJNA010003500">
    <property type="protein sequence ID" value="CAJ1403534.1"/>
    <property type="molecule type" value="Genomic_DNA"/>
</dbReference>
<comment type="caution">
    <text evidence="1">The sequence shown here is derived from an EMBL/GenBank/DDBJ whole genome shotgun (WGS) entry which is preliminary data.</text>
</comment>
<keyword evidence="2" id="KW-1185">Reference proteome</keyword>
<reference evidence="1" key="1">
    <citation type="submission" date="2023-08" db="EMBL/GenBank/DDBJ databases">
        <authorList>
            <person name="Chen Y."/>
            <person name="Shah S."/>
            <person name="Dougan E. K."/>
            <person name="Thang M."/>
            <person name="Chan C."/>
        </authorList>
    </citation>
    <scope>NUCLEOTIDE SEQUENCE</scope>
</reference>
<feature type="non-terminal residue" evidence="1">
    <location>
        <position position="210"/>
    </location>
</feature>
<name>A0AA36NER0_9DINO</name>
<evidence type="ECO:0000313" key="1">
    <source>
        <dbReference type="EMBL" id="CAJ1403534.1"/>
    </source>
</evidence>
<dbReference type="Proteomes" id="UP001178507">
    <property type="component" value="Unassembled WGS sequence"/>
</dbReference>
<organism evidence="1 2">
    <name type="scientific">Effrenium voratum</name>
    <dbReference type="NCBI Taxonomy" id="2562239"/>
    <lineage>
        <taxon>Eukaryota</taxon>
        <taxon>Sar</taxon>
        <taxon>Alveolata</taxon>
        <taxon>Dinophyceae</taxon>
        <taxon>Suessiales</taxon>
        <taxon>Symbiodiniaceae</taxon>
        <taxon>Effrenium</taxon>
    </lineage>
</organism>